<accession>A0A1L3EXV6</accession>
<evidence type="ECO:0000313" key="1">
    <source>
        <dbReference type="EMBL" id="APG05844.1"/>
    </source>
</evidence>
<keyword evidence="2" id="KW-1185">Reference proteome</keyword>
<dbReference type="InterPro" id="IPR014988">
    <property type="entry name" value="Uncharacterised_YqcI/YcgG"/>
</dbReference>
<dbReference type="NCBIfam" id="NF041366">
    <property type="entry name" value="GntA_guanitoxin"/>
    <property type="match status" value="1"/>
</dbReference>
<dbReference type="PANTHER" id="PTHR40045:SF1">
    <property type="entry name" value="YQCI_YCGG FAMILY PROTEIN"/>
    <property type="match status" value="1"/>
</dbReference>
<proteinExistence type="predicted"/>
<dbReference type="PANTHER" id="PTHR40045">
    <property type="entry name" value="YCGG FAMILY PROTEIN"/>
    <property type="match status" value="1"/>
</dbReference>
<dbReference type="Pfam" id="PF08892">
    <property type="entry name" value="YqcI_YcgG"/>
    <property type="match status" value="1"/>
</dbReference>
<dbReference type="EMBL" id="CP017480">
    <property type="protein sequence ID" value="APG05844.1"/>
    <property type="molecule type" value="Genomic_DNA"/>
</dbReference>
<organism evidence="1 2">
    <name type="scientific">Luteibacter rhizovicinus DSM 16549</name>
    <dbReference type="NCBI Taxonomy" id="1440763"/>
    <lineage>
        <taxon>Bacteria</taxon>
        <taxon>Pseudomonadati</taxon>
        <taxon>Pseudomonadota</taxon>
        <taxon>Gammaproteobacteria</taxon>
        <taxon>Lysobacterales</taxon>
        <taxon>Rhodanobacteraceae</taxon>
        <taxon>Luteibacter</taxon>
    </lineage>
</organism>
<gene>
    <name evidence="1" type="ORF">BJI69_19320</name>
</gene>
<evidence type="ECO:0000313" key="2">
    <source>
        <dbReference type="Proteomes" id="UP000182987"/>
    </source>
</evidence>
<protein>
    <recommendedName>
        <fullName evidence="3">YqcI/YcgG family protein</fullName>
    </recommendedName>
</protein>
<sequence>MSVRPSVETIFADHLSSNVFPCLAAKTAHTRNQITHVVSGDIRCGKDDAWLAQAIQGFAGRRKPEHVFHSLVVHFPDSRGMDESGFEASLFARLQGIHDVDSESFAWDPSVSSDPASEKFSMSVGGQSFYVIGLHPGASREARRLAHPAMVFNLHAQFEYLREQGRYDRLREAIIERDVAMNGSANPMLAVHGESSEALQYSGRKIDGPWQCPFKPHGRAA</sequence>
<dbReference type="STRING" id="1440763.BJI69_19320"/>
<dbReference type="KEGG" id="lrz:BJI69_19320"/>
<reference evidence="2" key="1">
    <citation type="submission" date="2016-09" db="EMBL/GenBank/DDBJ databases">
        <authorList>
            <person name="Lysoe E."/>
        </authorList>
    </citation>
    <scope>NUCLEOTIDE SEQUENCE [LARGE SCALE GENOMIC DNA]</scope>
    <source>
        <strain evidence="2">LJ96T</strain>
    </source>
</reference>
<name>A0A1L3EXV6_9GAMM</name>
<dbReference type="Proteomes" id="UP000182987">
    <property type="component" value="Chromosome"/>
</dbReference>
<dbReference type="AlphaFoldDB" id="A0A1L3EXV6"/>
<evidence type="ECO:0008006" key="3">
    <source>
        <dbReference type="Google" id="ProtNLM"/>
    </source>
</evidence>